<keyword evidence="3" id="KW-1185">Reference proteome</keyword>
<name>A0A232EWU5_9HYME</name>
<reference evidence="2 3" key="1">
    <citation type="journal article" date="2017" name="Curr. Biol.">
        <title>The Evolution of Venom by Co-option of Single-Copy Genes.</title>
        <authorList>
            <person name="Martinson E.O."/>
            <person name="Mrinalini"/>
            <person name="Kelkar Y.D."/>
            <person name="Chang C.H."/>
            <person name="Werren J.H."/>
        </authorList>
    </citation>
    <scope>NUCLEOTIDE SEQUENCE [LARGE SCALE GENOMIC DNA]</scope>
    <source>
        <strain evidence="2 3">Alberta</strain>
        <tissue evidence="2">Whole body</tissue>
    </source>
</reference>
<dbReference type="AlphaFoldDB" id="A0A232EWU5"/>
<dbReference type="InterPro" id="IPR052728">
    <property type="entry name" value="O2_lipid_transport_reg"/>
</dbReference>
<dbReference type="Proteomes" id="UP000215335">
    <property type="component" value="Unassembled WGS sequence"/>
</dbReference>
<dbReference type="PANTHER" id="PTHR11161">
    <property type="entry name" value="O-ACYLTRANSFERASE"/>
    <property type="match status" value="1"/>
</dbReference>
<organism evidence="2 3">
    <name type="scientific">Trichomalopsis sarcophagae</name>
    <dbReference type="NCBI Taxonomy" id="543379"/>
    <lineage>
        <taxon>Eukaryota</taxon>
        <taxon>Metazoa</taxon>
        <taxon>Ecdysozoa</taxon>
        <taxon>Arthropoda</taxon>
        <taxon>Hexapoda</taxon>
        <taxon>Insecta</taxon>
        <taxon>Pterygota</taxon>
        <taxon>Neoptera</taxon>
        <taxon>Endopterygota</taxon>
        <taxon>Hymenoptera</taxon>
        <taxon>Apocrita</taxon>
        <taxon>Proctotrupomorpha</taxon>
        <taxon>Chalcidoidea</taxon>
        <taxon>Pteromalidae</taxon>
        <taxon>Pteromalinae</taxon>
        <taxon>Trichomalopsis</taxon>
    </lineage>
</organism>
<sequence length="160" mass="18338">MSHTRATPWLLGIFKQPGKVMSCDSHTSLNTLNACIEIEYLIVLLYVQMALYTGWFLTFVSSAFCILSTRSFTQESYVYNLPWEVTFAALVRTAWAFAICWIIYASLHDSAGKTHISNTTNRIIFYQNYEGFISTILSWKYFLLLSKTSCIAFTSYILLS</sequence>
<keyword evidence="1" id="KW-1133">Transmembrane helix</keyword>
<feature type="transmembrane region" description="Helical" evidence="1">
    <location>
        <begin position="141"/>
        <end position="159"/>
    </location>
</feature>
<dbReference type="PANTHER" id="PTHR11161:SF0">
    <property type="entry name" value="O-ACYLTRANSFERASE LIKE PROTEIN"/>
    <property type="match status" value="1"/>
</dbReference>
<protein>
    <submittedName>
        <fullName evidence="2">Uncharacterized protein</fullName>
    </submittedName>
</protein>
<evidence type="ECO:0000256" key="1">
    <source>
        <dbReference type="SAM" id="Phobius"/>
    </source>
</evidence>
<keyword evidence="1" id="KW-0812">Transmembrane</keyword>
<dbReference type="EMBL" id="NNAY01001819">
    <property type="protein sequence ID" value="OXU22824.1"/>
    <property type="molecule type" value="Genomic_DNA"/>
</dbReference>
<keyword evidence="1" id="KW-0472">Membrane</keyword>
<evidence type="ECO:0000313" key="3">
    <source>
        <dbReference type="Proteomes" id="UP000215335"/>
    </source>
</evidence>
<proteinExistence type="predicted"/>
<gene>
    <name evidence="2" type="ORF">TSAR_010984</name>
</gene>
<feature type="transmembrane region" description="Helical" evidence="1">
    <location>
        <begin position="49"/>
        <end position="69"/>
    </location>
</feature>
<accession>A0A232EWU5</accession>
<comment type="caution">
    <text evidence="2">The sequence shown here is derived from an EMBL/GenBank/DDBJ whole genome shotgun (WGS) entry which is preliminary data.</text>
</comment>
<evidence type="ECO:0000313" key="2">
    <source>
        <dbReference type="EMBL" id="OXU22824.1"/>
    </source>
</evidence>
<feature type="transmembrane region" description="Helical" evidence="1">
    <location>
        <begin position="81"/>
        <end position="104"/>
    </location>
</feature>